<sequence>MFPMQFIALKTYPVSYSKFEIIIRVDLVFSSFNFSGQFTVLSYKVINTKLLGASLNLIALLVNQDIPNLIGDITKGFWIHFLGFNFDGSVTELHKELLNMRQYGYLNDAKLRITHISINLKYYPQYNI</sequence>
<dbReference type="EMBL" id="CAJJDN010000086">
    <property type="protein sequence ID" value="CAD8106463.1"/>
    <property type="molecule type" value="Genomic_DNA"/>
</dbReference>
<evidence type="ECO:0000313" key="2">
    <source>
        <dbReference type="Proteomes" id="UP000692954"/>
    </source>
</evidence>
<gene>
    <name evidence="1" type="ORF">PSON_ATCC_30995.1.T0860222</name>
</gene>
<comment type="caution">
    <text evidence="1">The sequence shown here is derived from an EMBL/GenBank/DDBJ whole genome shotgun (WGS) entry which is preliminary data.</text>
</comment>
<proteinExistence type="predicted"/>
<protein>
    <submittedName>
        <fullName evidence="1">Uncharacterized protein</fullName>
    </submittedName>
</protein>
<keyword evidence="2" id="KW-1185">Reference proteome</keyword>
<reference evidence="1" key="1">
    <citation type="submission" date="2021-01" db="EMBL/GenBank/DDBJ databases">
        <authorList>
            <consortium name="Genoscope - CEA"/>
            <person name="William W."/>
        </authorList>
    </citation>
    <scope>NUCLEOTIDE SEQUENCE</scope>
</reference>
<dbReference type="Proteomes" id="UP000692954">
    <property type="component" value="Unassembled WGS sequence"/>
</dbReference>
<evidence type="ECO:0000313" key="1">
    <source>
        <dbReference type="EMBL" id="CAD8106463.1"/>
    </source>
</evidence>
<accession>A0A8S1PV85</accession>
<dbReference type="AlphaFoldDB" id="A0A8S1PV85"/>
<organism evidence="1 2">
    <name type="scientific">Paramecium sonneborni</name>
    <dbReference type="NCBI Taxonomy" id="65129"/>
    <lineage>
        <taxon>Eukaryota</taxon>
        <taxon>Sar</taxon>
        <taxon>Alveolata</taxon>
        <taxon>Ciliophora</taxon>
        <taxon>Intramacronucleata</taxon>
        <taxon>Oligohymenophorea</taxon>
        <taxon>Peniculida</taxon>
        <taxon>Parameciidae</taxon>
        <taxon>Paramecium</taxon>
    </lineage>
</organism>
<name>A0A8S1PV85_9CILI</name>